<organism evidence="2 3">
    <name type="scientific">Pocillopora meandrina</name>
    <dbReference type="NCBI Taxonomy" id="46732"/>
    <lineage>
        <taxon>Eukaryota</taxon>
        <taxon>Metazoa</taxon>
        <taxon>Cnidaria</taxon>
        <taxon>Anthozoa</taxon>
        <taxon>Hexacorallia</taxon>
        <taxon>Scleractinia</taxon>
        <taxon>Astrocoeniina</taxon>
        <taxon>Pocilloporidae</taxon>
        <taxon>Pocillopora</taxon>
    </lineage>
</organism>
<reference evidence="2 3" key="1">
    <citation type="submission" date="2022-05" db="EMBL/GenBank/DDBJ databases">
        <authorList>
            <consortium name="Genoscope - CEA"/>
            <person name="William W."/>
        </authorList>
    </citation>
    <scope>NUCLEOTIDE SEQUENCE [LARGE SCALE GENOMIC DNA]</scope>
</reference>
<dbReference type="Gene3D" id="1.10.10.1870">
    <property type="entry name" value="ShTK domain-like"/>
    <property type="match status" value="1"/>
</dbReference>
<accession>A0AAU9W173</accession>
<proteinExistence type="predicted"/>
<feature type="signal peptide" evidence="1">
    <location>
        <begin position="1"/>
        <end position="25"/>
    </location>
</feature>
<sequence length="91" mass="10119">MKSTRVLLLLSLVACLLAQVEKISADSLLDLMTADTGKDTSEDITTRNLSACKDEHSEEFCDRFKSFCAGHGGVKNQVYVWRKCRRTCGVC</sequence>
<evidence type="ECO:0000256" key="1">
    <source>
        <dbReference type="SAM" id="SignalP"/>
    </source>
</evidence>
<protein>
    <recommendedName>
        <fullName evidence="4">ShKT domain-containing protein</fullName>
    </recommendedName>
</protein>
<feature type="chain" id="PRO_5044009728" description="ShKT domain-containing protein" evidence="1">
    <location>
        <begin position="26"/>
        <end position="91"/>
    </location>
</feature>
<comment type="caution">
    <text evidence="2">The sequence shown here is derived from an EMBL/GenBank/DDBJ whole genome shotgun (WGS) entry which is preliminary data.</text>
</comment>
<keyword evidence="3" id="KW-1185">Reference proteome</keyword>
<keyword evidence="1" id="KW-0732">Signal</keyword>
<evidence type="ECO:0008006" key="4">
    <source>
        <dbReference type="Google" id="ProtNLM"/>
    </source>
</evidence>
<gene>
    <name evidence="2" type="ORF">PMEA_00029151</name>
</gene>
<name>A0AAU9W173_9CNID</name>
<dbReference type="EMBL" id="CALNXJ010000006">
    <property type="protein sequence ID" value="CAH3041308.1"/>
    <property type="molecule type" value="Genomic_DNA"/>
</dbReference>
<dbReference type="AlphaFoldDB" id="A0AAU9W173"/>
<dbReference type="Proteomes" id="UP001159428">
    <property type="component" value="Unassembled WGS sequence"/>
</dbReference>
<evidence type="ECO:0000313" key="2">
    <source>
        <dbReference type="EMBL" id="CAH3041308.1"/>
    </source>
</evidence>
<evidence type="ECO:0000313" key="3">
    <source>
        <dbReference type="Proteomes" id="UP001159428"/>
    </source>
</evidence>